<keyword evidence="7" id="KW-1185">Reference proteome</keyword>
<evidence type="ECO:0000256" key="4">
    <source>
        <dbReference type="ARBA" id="ARBA00023239"/>
    </source>
</evidence>
<organism evidence="6 7">
    <name type="scientific">Luteimonas kalidii</name>
    <dbReference type="NCBI Taxonomy" id="3042025"/>
    <lineage>
        <taxon>Bacteria</taxon>
        <taxon>Pseudomonadati</taxon>
        <taxon>Pseudomonadota</taxon>
        <taxon>Gammaproteobacteria</taxon>
        <taxon>Lysobacterales</taxon>
        <taxon>Lysobacteraceae</taxon>
        <taxon>Luteimonas</taxon>
    </lineage>
</organism>
<proteinExistence type="inferred from homology"/>
<feature type="domain" description="CENP-V/GFA" evidence="5">
    <location>
        <begin position="3"/>
        <end position="154"/>
    </location>
</feature>
<evidence type="ECO:0000256" key="2">
    <source>
        <dbReference type="ARBA" id="ARBA00022723"/>
    </source>
</evidence>
<evidence type="ECO:0000256" key="3">
    <source>
        <dbReference type="ARBA" id="ARBA00022833"/>
    </source>
</evidence>
<gene>
    <name evidence="6" type="ORF">QFW81_05810</name>
</gene>
<dbReference type="PANTHER" id="PTHR33337:SF44">
    <property type="entry name" value="DUF636 DOMAIN PROTEIN (AFU_ORTHOLOGUE AFUA_1G09754)"/>
    <property type="match status" value="1"/>
</dbReference>
<keyword evidence="3" id="KW-0862">Zinc</keyword>
<dbReference type="InterPro" id="IPR006913">
    <property type="entry name" value="CENP-V/GFA"/>
</dbReference>
<dbReference type="PROSITE" id="PS51891">
    <property type="entry name" value="CENP_V_GFA"/>
    <property type="match status" value="1"/>
</dbReference>
<dbReference type="InterPro" id="IPR011057">
    <property type="entry name" value="Mss4-like_sf"/>
</dbReference>
<evidence type="ECO:0000313" key="7">
    <source>
        <dbReference type="Proteomes" id="UP001156873"/>
    </source>
</evidence>
<name>A0ABT6JSI3_9GAMM</name>
<keyword evidence="4" id="KW-0456">Lyase</keyword>
<dbReference type="RefSeq" id="WP_280577706.1">
    <property type="nucleotide sequence ID" value="NZ_JARXRO010000014.1"/>
</dbReference>
<dbReference type="EMBL" id="JARXRO010000014">
    <property type="protein sequence ID" value="MDH5833442.1"/>
    <property type="molecule type" value="Genomic_DNA"/>
</dbReference>
<evidence type="ECO:0000256" key="1">
    <source>
        <dbReference type="ARBA" id="ARBA00005495"/>
    </source>
</evidence>
<keyword evidence="2" id="KW-0479">Metal-binding</keyword>
<evidence type="ECO:0000313" key="6">
    <source>
        <dbReference type="EMBL" id="MDH5833442.1"/>
    </source>
</evidence>
<dbReference type="PANTHER" id="PTHR33337">
    <property type="entry name" value="GFA DOMAIN-CONTAINING PROTEIN"/>
    <property type="match status" value="1"/>
</dbReference>
<dbReference type="Gene3D" id="3.90.1590.10">
    <property type="entry name" value="glutathione-dependent formaldehyde- activating enzyme (gfa)"/>
    <property type="match status" value="1"/>
</dbReference>
<comment type="similarity">
    <text evidence="1">Belongs to the Gfa family.</text>
</comment>
<reference evidence="6 7" key="1">
    <citation type="submission" date="2023-04" db="EMBL/GenBank/DDBJ databases">
        <title>Luteimonas sp. M1R5S59.</title>
        <authorList>
            <person name="Sun J.-Q."/>
        </authorList>
    </citation>
    <scope>NUCLEOTIDE SEQUENCE [LARGE SCALE GENOMIC DNA]</scope>
    <source>
        <strain evidence="6 7">M1R5S59</strain>
    </source>
</reference>
<dbReference type="Pfam" id="PF04828">
    <property type="entry name" value="GFA"/>
    <property type="match status" value="1"/>
</dbReference>
<evidence type="ECO:0000259" key="5">
    <source>
        <dbReference type="PROSITE" id="PS51891"/>
    </source>
</evidence>
<dbReference type="Proteomes" id="UP001156873">
    <property type="component" value="Unassembled WGS sequence"/>
</dbReference>
<protein>
    <submittedName>
        <fullName evidence="6">GFA family protein</fullName>
    </submittedName>
</protein>
<comment type="caution">
    <text evidence="6">The sequence shown here is derived from an EMBL/GenBank/DDBJ whole genome shotgun (WGS) entry which is preliminary data.</text>
</comment>
<sequence length="163" mass="18036">MRLEGSCHCGNVRFSCEAYAPAPFLHCYCSICRKTAGGSGSAVNLGARADTLEVEGRGHLGVYNAKIRRDDGSCRISSGRRHFCTGCGSALWLFDPDWPDLVHPHASAIDTELPRPPERVHMLLDSKANWVQVPDGPHDVQLDGLPEESLEDWHRRHGMFEGE</sequence>
<dbReference type="SUPFAM" id="SSF51316">
    <property type="entry name" value="Mss4-like"/>
    <property type="match status" value="1"/>
</dbReference>
<accession>A0ABT6JSI3</accession>